<dbReference type="Proteomes" id="UP000054558">
    <property type="component" value="Unassembled WGS sequence"/>
</dbReference>
<feature type="non-terminal residue" evidence="4">
    <location>
        <position position="1"/>
    </location>
</feature>
<evidence type="ECO:0000313" key="4">
    <source>
        <dbReference type="EMBL" id="GAQ93101.1"/>
    </source>
</evidence>
<dbReference type="AlphaFoldDB" id="A0A1Y1IUQ5"/>
<sequence>QHEQMLKNSVESEEGSGAGAGVAYAARAGNGGGKGKGRKASMACHKCGELGHFERECKKGAQGPQGSKESGKPKFRKGRECYGCGSTDHILKDCPKGGGSGSNRGAASWRETE</sequence>
<evidence type="ECO:0000313" key="5">
    <source>
        <dbReference type="Proteomes" id="UP000054558"/>
    </source>
</evidence>
<dbReference type="PROSITE" id="PS50158">
    <property type="entry name" value="ZF_CCHC"/>
    <property type="match status" value="2"/>
</dbReference>
<evidence type="ECO:0000256" key="2">
    <source>
        <dbReference type="SAM" id="MobiDB-lite"/>
    </source>
</evidence>
<accession>A0A1Y1IUQ5</accession>
<dbReference type="GO" id="GO:0008270">
    <property type="term" value="F:zinc ion binding"/>
    <property type="evidence" value="ECO:0007669"/>
    <property type="project" value="UniProtKB-KW"/>
</dbReference>
<dbReference type="InterPro" id="IPR036875">
    <property type="entry name" value="Znf_CCHC_sf"/>
</dbReference>
<feature type="domain" description="CCHC-type" evidence="3">
    <location>
        <begin position="44"/>
        <end position="59"/>
    </location>
</feature>
<dbReference type="InterPro" id="IPR001878">
    <property type="entry name" value="Znf_CCHC"/>
</dbReference>
<feature type="compositionally biased region" description="Low complexity" evidence="2">
    <location>
        <begin position="103"/>
        <end position="113"/>
    </location>
</feature>
<evidence type="ECO:0000259" key="3">
    <source>
        <dbReference type="PROSITE" id="PS50158"/>
    </source>
</evidence>
<organism evidence="4 5">
    <name type="scientific">Klebsormidium nitens</name>
    <name type="common">Green alga</name>
    <name type="synonym">Ulothrix nitens</name>
    <dbReference type="NCBI Taxonomy" id="105231"/>
    <lineage>
        <taxon>Eukaryota</taxon>
        <taxon>Viridiplantae</taxon>
        <taxon>Streptophyta</taxon>
        <taxon>Klebsormidiophyceae</taxon>
        <taxon>Klebsormidiales</taxon>
        <taxon>Klebsormidiaceae</taxon>
        <taxon>Klebsormidium</taxon>
    </lineage>
</organism>
<protein>
    <recommendedName>
        <fullName evidence="3">CCHC-type domain-containing protein</fullName>
    </recommendedName>
</protein>
<dbReference type="STRING" id="105231.A0A1Y1IUQ5"/>
<dbReference type="SMART" id="SM00343">
    <property type="entry name" value="ZnF_C2HC"/>
    <property type="match status" value="2"/>
</dbReference>
<feature type="region of interest" description="Disordered" evidence="2">
    <location>
        <begin position="90"/>
        <end position="113"/>
    </location>
</feature>
<evidence type="ECO:0000256" key="1">
    <source>
        <dbReference type="PROSITE-ProRule" id="PRU00047"/>
    </source>
</evidence>
<name>A0A1Y1IUQ5_KLENI</name>
<dbReference type="OrthoDB" id="5418639at2759"/>
<dbReference type="SUPFAM" id="SSF57756">
    <property type="entry name" value="Retrovirus zinc finger-like domains"/>
    <property type="match status" value="1"/>
</dbReference>
<dbReference type="EMBL" id="DF238248">
    <property type="protein sequence ID" value="GAQ93101.1"/>
    <property type="molecule type" value="Genomic_DNA"/>
</dbReference>
<dbReference type="OMA" id="ECKKGAQ"/>
<proteinExistence type="predicted"/>
<keyword evidence="1" id="KW-0862">Zinc</keyword>
<keyword evidence="1" id="KW-0863">Zinc-finger</keyword>
<keyword evidence="1" id="KW-0479">Metal-binding</keyword>
<dbReference type="GO" id="GO:0003676">
    <property type="term" value="F:nucleic acid binding"/>
    <property type="evidence" value="ECO:0007669"/>
    <property type="project" value="InterPro"/>
</dbReference>
<reference evidence="4 5" key="1">
    <citation type="journal article" date="2014" name="Nat. Commun.">
        <title>Klebsormidium flaccidum genome reveals primary factors for plant terrestrial adaptation.</title>
        <authorList>
            <person name="Hori K."/>
            <person name="Maruyama F."/>
            <person name="Fujisawa T."/>
            <person name="Togashi T."/>
            <person name="Yamamoto N."/>
            <person name="Seo M."/>
            <person name="Sato S."/>
            <person name="Yamada T."/>
            <person name="Mori H."/>
            <person name="Tajima N."/>
            <person name="Moriyama T."/>
            <person name="Ikeuchi M."/>
            <person name="Watanabe M."/>
            <person name="Wada H."/>
            <person name="Kobayashi K."/>
            <person name="Saito M."/>
            <person name="Masuda T."/>
            <person name="Sasaki-Sekimoto Y."/>
            <person name="Mashiguchi K."/>
            <person name="Awai K."/>
            <person name="Shimojima M."/>
            <person name="Masuda S."/>
            <person name="Iwai M."/>
            <person name="Nobusawa T."/>
            <person name="Narise T."/>
            <person name="Kondo S."/>
            <person name="Saito H."/>
            <person name="Sato R."/>
            <person name="Murakawa M."/>
            <person name="Ihara Y."/>
            <person name="Oshima-Yamada Y."/>
            <person name="Ohtaka K."/>
            <person name="Satoh M."/>
            <person name="Sonobe K."/>
            <person name="Ishii M."/>
            <person name="Ohtani R."/>
            <person name="Kanamori-Sato M."/>
            <person name="Honoki R."/>
            <person name="Miyazaki D."/>
            <person name="Mochizuki H."/>
            <person name="Umetsu J."/>
            <person name="Higashi K."/>
            <person name="Shibata D."/>
            <person name="Kamiya Y."/>
            <person name="Sato N."/>
            <person name="Nakamura Y."/>
            <person name="Tabata S."/>
            <person name="Ida S."/>
            <person name="Kurokawa K."/>
            <person name="Ohta H."/>
        </authorList>
    </citation>
    <scope>NUCLEOTIDE SEQUENCE [LARGE SCALE GENOMIC DNA]</scope>
    <source>
        <strain evidence="4 5">NIES-2285</strain>
    </source>
</reference>
<dbReference type="Pfam" id="PF00098">
    <property type="entry name" value="zf-CCHC"/>
    <property type="match status" value="2"/>
</dbReference>
<dbReference type="Gene3D" id="4.10.60.10">
    <property type="entry name" value="Zinc finger, CCHC-type"/>
    <property type="match status" value="2"/>
</dbReference>
<feature type="domain" description="CCHC-type" evidence="3">
    <location>
        <begin position="81"/>
        <end position="96"/>
    </location>
</feature>
<gene>
    <name evidence="4" type="ORF">KFL_012990010</name>
</gene>
<keyword evidence="5" id="KW-1185">Reference proteome</keyword>